<comment type="subcellular location">
    <subcellularLocation>
        <location evidence="9">Cell inner membrane</location>
    </subcellularLocation>
    <subcellularLocation>
        <location evidence="2">Membrane</location>
        <topology evidence="2">Multi-pass membrane protein</topology>
    </subcellularLocation>
</comment>
<keyword evidence="9" id="KW-0997">Cell inner membrane</keyword>
<evidence type="ECO:0000256" key="5">
    <source>
        <dbReference type="ARBA" id="ARBA00022692"/>
    </source>
</evidence>
<keyword evidence="9" id="KW-1003">Cell membrane</keyword>
<feature type="domain" description="Cytochrome c assembly protein" evidence="10">
    <location>
        <begin position="24"/>
        <end position="203"/>
    </location>
</feature>
<dbReference type="EMBL" id="FOQH01000004">
    <property type="protein sequence ID" value="SFI10831.1"/>
    <property type="molecule type" value="Genomic_DNA"/>
</dbReference>
<dbReference type="InterPro" id="IPR002541">
    <property type="entry name" value="Cyt_c_assembly"/>
</dbReference>
<dbReference type="InterPro" id="IPR045062">
    <property type="entry name" value="Cyt_c_biogenesis_CcsA/CcmC"/>
</dbReference>
<protein>
    <recommendedName>
        <fullName evidence="4 9">Heme exporter protein C</fullName>
    </recommendedName>
    <alternativeName>
        <fullName evidence="9">Cytochrome c-type biogenesis protein</fullName>
    </alternativeName>
</protein>
<dbReference type="PANTHER" id="PTHR30071">
    <property type="entry name" value="HEME EXPORTER PROTEIN C"/>
    <property type="match status" value="1"/>
</dbReference>
<feature type="transmembrane region" description="Helical" evidence="9">
    <location>
        <begin position="74"/>
        <end position="101"/>
    </location>
</feature>
<dbReference type="Pfam" id="PF01578">
    <property type="entry name" value="Cytochrom_C_asm"/>
    <property type="match status" value="1"/>
</dbReference>
<evidence type="ECO:0000259" key="10">
    <source>
        <dbReference type="Pfam" id="PF01578"/>
    </source>
</evidence>
<evidence type="ECO:0000256" key="9">
    <source>
        <dbReference type="RuleBase" id="RU364092"/>
    </source>
</evidence>
<comment type="function">
    <text evidence="1 9">Required for the export of heme to the periplasm for the biogenesis of c-type cytochromes.</text>
</comment>
<dbReference type="GO" id="GO:0005886">
    <property type="term" value="C:plasma membrane"/>
    <property type="evidence" value="ECO:0007669"/>
    <property type="project" value="UniProtKB-SubCell"/>
</dbReference>
<evidence type="ECO:0000256" key="3">
    <source>
        <dbReference type="ARBA" id="ARBA00005840"/>
    </source>
</evidence>
<dbReference type="GO" id="GO:0020037">
    <property type="term" value="F:heme binding"/>
    <property type="evidence" value="ECO:0007669"/>
    <property type="project" value="InterPro"/>
</dbReference>
<evidence type="ECO:0000313" key="12">
    <source>
        <dbReference type="Proteomes" id="UP000199377"/>
    </source>
</evidence>
<organism evidence="11 12">
    <name type="scientific">Albimonas pacifica</name>
    <dbReference type="NCBI Taxonomy" id="1114924"/>
    <lineage>
        <taxon>Bacteria</taxon>
        <taxon>Pseudomonadati</taxon>
        <taxon>Pseudomonadota</taxon>
        <taxon>Alphaproteobacteria</taxon>
        <taxon>Rhodobacterales</taxon>
        <taxon>Paracoccaceae</taxon>
        <taxon>Albimonas</taxon>
    </lineage>
</organism>
<comment type="similarity">
    <text evidence="3 9">Belongs to the CcmC/CycZ/HelC family.</text>
</comment>
<keyword evidence="8 9" id="KW-0472">Membrane</keyword>
<evidence type="ECO:0000256" key="7">
    <source>
        <dbReference type="ARBA" id="ARBA00022989"/>
    </source>
</evidence>
<proteinExistence type="inferred from homology"/>
<keyword evidence="5 9" id="KW-0812">Transmembrane</keyword>
<feature type="transmembrane region" description="Helical" evidence="9">
    <location>
        <begin position="39"/>
        <end position="62"/>
    </location>
</feature>
<keyword evidence="9" id="KW-0813">Transport</keyword>
<feature type="transmembrane region" description="Helical" evidence="9">
    <location>
        <begin position="147"/>
        <end position="167"/>
    </location>
</feature>
<keyword evidence="7 9" id="KW-1133">Transmembrane helix</keyword>
<evidence type="ECO:0000313" key="11">
    <source>
        <dbReference type="EMBL" id="SFI10831.1"/>
    </source>
</evidence>
<feature type="transmembrane region" description="Helical" evidence="9">
    <location>
        <begin position="113"/>
        <end position="132"/>
    </location>
</feature>
<dbReference type="PRINTS" id="PR01386">
    <property type="entry name" value="CCMCBIOGNSIS"/>
</dbReference>
<dbReference type="GO" id="GO:0015232">
    <property type="term" value="F:heme transmembrane transporter activity"/>
    <property type="evidence" value="ECO:0007669"/>
    <property type="project" value="InterPro"/>
</dbReference>
<evidence type="ECO:0000256" key="2">
    <source>
        <dbReference type="ARBA" id="ARBA00004141"/>
    </source>
</evidence>
<dbReference type="Proteomes" id="UP000199377">
    <property type="component" value="Unassembled WGS sequence"/>
</dbReference>
<dbReference type="InterPro" id="IPR003557">
    <property type="entry name" value="Cyt_c_biogenesis_CcmC"/>
</dbReference>
<evidence type="ECO:0000256" key="6">
    <source>
        <dbReference type="ARBA" id="ARBA00022748"/>
    </source>
</evidence>
<dbReference type="STRING" id="1114924.SAMN05216258_104297"/>
<accession>A0A1I3FIU2</accession>
<sequence>MAALPEGPGPANDSPMSIWPKSIWDVANPARFMRLSGALLPWVSAAAALALGGGLVWGFFFTPDDYQQGSTVKIIYIHVPAATLAINVYAFMGIMSLIWLIRRHHVSALAAKAAAPIGAGMTLAAIVTGALWGQPMWGTWWAWDPRLTAFLIMLFFYAGYIALWAAIEDPDAAADLTAVLCLVGSVFAIVSRYAVIFWAQGLHQGASLSMDRETNVADVFWRPLVLSLAGFFLLFLALLLLRTRTEIRLRRARAIRLAAGEGAEPPGEAA</sequence>
<reference evidence="11 12" key="1">
    <citation type="submission" date="2016-10" db="EMBL/GenBank/DDBJ databases">
        <authorList>
            <person name="de Groot N.N."/>
        </authorList>
    </citation>
    <scope>NUCLEOTIDE SEQUENCE [LARGE SCALE GENOMIC DNA]</scope>
    <source>
        <strain evidence="11 12">CGMCC 1.11030</strain>
    </source>
</reference>
<name>A0A1I3FIU2_9RHOB</name>
<dbReference type="PANTHER" id="PTHR30071:SF1">
    <property type="entry name" value="CYTOCHROME B_B6 PROTEIN-RELATED"/>
    <property type="match status" value="1"/>
</dbReference>
<dbReference type="NCBIfam" id="TIGR01191">
    <property type="entry name" value="ccmC"/>
    <property type="match status" value="1"/>
</dbReference>
<feature type="transmembrane region" description="Helical" evidence="9">
    <location>
        <begin position="219"/>
        <end position="241"/>
    </location>
</feature>
<feature type="transmembrane region" description="Helical" evidence="9">
    <location>
        <begin position="179"/>
        <end position="199"/>
    </location>
</feature>
<evidence type="ECO:0000256" key="1">
    <source>
        <dbReference type="ARBA" id="ARBA00002442"/>
    </source>
</evidence>
<evidence type="ECO:0000256" key="4">
    <source>
        <dbReference type="ARBA" id="ARBA00016463"/>
    </source>
</evidence>
<dbReference type="AlphaFoldDB" id="A0A1I3FIU2"/>
<gene>
    <name evidence="9" type="primary">ccmC</name>
    <name evidence="11" type="ORF">SAMN05216258_104297</name>
</gene>
<keyword evidence="12" id="KW-1185">Reference proteome</keyword>
<evidence type="ECO:0000256" key="8">
    <source>
        <dbReference type="ARBA" id="ARBA00023136"/>
    </source>
</evidence>
<keyword evidence="6 9" id="KW-0201">Cytochrome c-type biogenesis</keyword>
<dbReference type="GO" id="GO:0017004">
    <property type="term" value="P:cytochrome complex assembly"/>
    <property type="evidence" value="ECO:0007669"/>
    <property type="project" value="UniProtKB-KW"/>
</dbReference>